<name>A0AAU7W4Q4_9MICO</name>
<dbReference type="RefSeq" id="WP_350346779.1">
    <property type="nucleotide sequence ID" value="NZ_CP158374.1"/>
</dbReference>
<proteinExistence type="predicted"/>
<protein>
    <submittedName>
        <fullName evidence="1">Uncharacterized protein</fullName>
    </submittedName>
</protein>
<sequence>MRAISQIHVGRITSTEDQAQDTLARLVFAGFEAIERNGFMARPTRSTVRSRCAGCGLIRELNSLLQLRKDPPFLFYARAAASITKAH</sequence>
<evidence type="ECO:0000313" key="1">
    <source>
        <dbReference type="EMBL" id="XBX80753.1"/>
    </source>
</evidence>
<dbReference type="AlphaFoldDB" id="A0AAU7W4Q4"/>
<dbReference type="EMBL" id="CP158374">
    <property type="protein sequence ID" value="XBX80753.1"/>
    <property type="molecule type" value="Genomic_DNA"/>
</dbReference>
<reference evidence="1" key="1">
    <citation type="submission" date="2024-05" db="EMBL/GenBank/DDBJ databases">
        <authorList>
            <person name="Yu L."/>
        </authorList>
    </citation>
    <scope>NUCLEOTIDE SEQUENCE</scope>
    <source>
        <strain evidence="1">G08B096</strain>
    </source>
</reference>
<organism evidence="1">
    <name type="scientific">Agromyces sp. G08B096</name>
    <dbReference type="NCBI Taxonomy" id="3156399"/>
    <lineage>
        <taxon>Bacteria</taxon>
        <taxon>Bacillati</taxon>
        <taxon>Actinomycetota</taxon>
        <taxon>Actinomycetes</taxon>
        <taxon>Micrococcales</taxon>
        <taxon>Microbacteriaceae</taxon>
        <taxon>Agromyces</taxon>
    </lineage>
</organism>
<accession>A0AAU7W4Q4</accession>
<gene>
    <name evidence="1" type="ORF">ABIQ69_08965</name>
</gene>